<dbReference type="InterPro" id="IPR001667">
    <property type="entry name" value="DDH_dom"/>
</dbReference>
<keyword evidence="11" id="KW-0238">DNA-binding</keyword>
<evidence type="ECO:0000256" key="2">
    <source>
        <dbReference type="ARBA" id="ARBA00019841"/>
    </source>
</evidence>
<dbReference type="EMBL" id="AVBG01000012">
    <property type="protein sequence ID" value="KGP90428.1"/>
    <property type="molecule type" value="Genomic_DNA"/>
</dbReference>
<dbReference type="OrthoDB" id="9809852at2"/>
<dbReference type="eggNOG" id="COG0608">
    <property type="taxonomic scope" value="Bacteria"/>
</dbReference>
<dbReference type="Pfam" id="PF17768">
    <property type="entry name" value="RecJ_OB"/>
    <property type="match status" value="1"/>
</dbReference>
<evidence type="ECO:0000313" key="12">
    <source>
        <dbReference type="Proteomes" id="UP000030153"/>
    </source>
</evidence>
<dbReference type="Proteomes" id="UP000030153">
    <property type="component" value="Unassembled WGS sequence"/>
</dbReference>
<name>A0A0A2UUL9_9BACI</name>
<evidence type="ECO:0000256" key="1">
    <source>
        <dbReference type="ARBA" id="ARBA00005915"/>
    </source>
</evidence>
<dbReference type="STRING" id="1385513.N780_04585"/>
<evidence type="ECO:0000256" key="3">
    <source>
        <dbReference type="ARBA" id="ARBA00022722"/>
    </source>
</evidence>
<accession>A0A0A2UUL9</accession>
<dbReference type="Pfam" id="PF02272">
    <property type="entry name" value="DHHA1"/>
    <property type="match status" value="1"/>
</dbReference>
<keyword evidence="5" id="KW-0269">Exonuclease</keyword>
<keyword evidence="12" id="KW-1185">Reference proteome</keyword>
<feature type="coiled-coil region" evidence="6">
    <location>
        <begin position="297"/>
        <end position="331"/>
    </location>
</feature>
<sequence>MLRSKAKWNLTQEEEPTLPIDSSLSLSSLTQDLLRKRGIETKEAAKLFLSPQLEQLHDPMLMNDMNKAVDRVKRAIEQEEYIWVFGDYDADGVSSTALMVEALREMGAYVDYYIPNRFTEGYGPNEEAFRNAHAEGITLIITVDTGIAANHEASVAKELGIDLIITDHHEAQTELPDAFAIVHPKLSDTYPFQELAGVGVAFKFAHALLGDFPKHLLDLVVIGTIADLVPLHDENRILAAHGLKAISRSIRPGVQALKKVCSIEGDITEEDIGFAIGPRINAVGRLQDAFPAVDLLLTESDSEAEALANQIHALNQERQKIVAEIAEEAEAMLDAQADDLPSVIVVAKEGWNQGVLGIVASRLVNKYDRPTIVLTVDPEAQTAKGSARSIDAFDMFTNCMEVRGQFTHFGGHAQAAGMTLPLENVATLREALNELAEQKLAPEDFKQLLTIDRTVKLEDITISTIEEIAKLAPFGMGNPKPLFRIEEAIPAELRQIGSKLNHLKMRFKANGADIDTIGFGMGDLYPRLAPQSPVSIVGELSINEWNGKRKPQVMMKDLRVDNWQLFDLRGNRHLEKAMPQLPFDHTVAIFFGEATENTAWVFDYYPVIELNHDPELIDDLPLDEIEHMVLMDLPTSMEQISAVVQKMTPHNIYACYRTDDAAFLKTLPTRDHFKWFYGMLVKRKKFHLETEGPKLADYKGWSKDSVEFISQVFFELEFVRIDNGLLTLNPNPSKKDLAESALYQQKHEQLQVEQTLYFSSYPQLKAWFTEQMDRVSDVKEEIS</sequence>
<dbReference type="InterPro" id="IPR003156">
    <property type="entry name" value="DHHA1_dom"/>
</dbReference>
<evidence type="ECO:0000256" key="6">
    <source>
        <dbReference type="SAM" id="Coils"/>
    </source>
</evidence>
<feature type="domain" description="RecJ OB" evidence="10">
    <location>
        <begin position="451"/>
        <end position="557"/>
    </location>
</feature>
<comment type="caution">
    <text evidence="11">The sequence shown here is derived from an EMBL/GenBank/DDBJ whole genome shotgun (WGS) entry which is preliminary data.</text>
</comment>
<dbReference type="GO" id="GO:0008409">
    <property type="term" value="F:5'-3' exonuclease activity"/>
    <property type="evidence" value="ECO:0007669"/>
    <property type="project" value="InterPro"/>
</dbReference>
<dbReference type="GO" id="GO:0003677">
    <property type="term" value="F:DNA binding"/>
    <property type="evidence" value="ECO:0007669"/>
    <property type="project" value="UniProtKB-KW"/>
</dbReference>
<dbReference type="InterPro" id="IPR051673">
    <property type="entry name" value="SSDNA_exonuclease_RecJ"/>
</dbReference>
<dbReference type="AlphaFoldDB" id="A0A0A2UUL9"/>
<dbReference type="RefSeq" id="WP_036785563.1">
    <property type="nucleotide sequence ID" value="NZ_AVBG01000012.1"/>
</dbReference>
<proteinExistence type="inferred from homology"/>
<protein>
    <recommendedName>
        <fullName evidence="2">Single-stranded-DNA-specific exonuclease RecJ</fullName>
    </recommendedName>
</protein>
<dbReference type="Gene3D" id="3.90.1640.30">
    <property type="match status" value="1"/>
</dbReference>
<dbReference type="InterPro" id="IPR041122">
    <property type="entry name" value="RecJ_OB"/>
</dbReference>
<keyword evidence="4" id="KW-0378">Hydrolase</keyword>
<dbReference type="InterPro" id="IPR018779">
    <property type="entry name" value="RecJ_C"/>
</dbReference>
<dbReference type="PANTHER" id="PTHR30255:SF2">
    <property type="entry name" value="SINGLE-STRANDED-DNA-SPECIFIC EXONUCLEASE RECJ"/>
    <property type="match status" value="1"/>
</dbReference>
<feature type="domain" description="DHHA1" evidence="8">
    <location>
        <begin position="342"/>
        <end position="437"/>
    </location>
</feature>
<dbReference type="InterPro" id="IPR038763">
    <property type="entry name" value="DHH_sf"/>
</dbReference>
<evidence type="ECO:0000256" key="4">
    <source>
        <dbReference type="ARBA" id="ARBA00022801"/>
    </source>
</evidence>
<comment type="similarity">
    <text evidence="1">Belongs to the RecJ family.</text>
</comment>
<keyword evidence="3" id="KW-0540">Nuclease</keyword>
<evidence type="ECO:0000259" key="10">
    <source>
        <dbReference type="Pfam" id="PF17768"/>
    </source>
</evidence>
<dbReference type="SUPFAM" id="SSF64182">
    <property type="entry name" value="DHH phosphoesterases"/>
    <property type="match status" value="1"/>
</dbReference>
<evidence type="ECO:0000313" key="11">
    <source>
        <dbReference type="EMBL" id="KGP90428.1"/>
    </source>
</evidence>
<dbReference type="GO" id="GO:0006310">
    <property type="term" value="P:DNA recombination"/>
    <property type="evidence" value="ECO:0007669"/>
    <property type="project" value="InterPro"/>
</dbReference>
<evidence type="ECO:0000259" key="9">
    <source>
        <dbReference type="Pfam" id="PF10141"/>
    </source>
</evidence>
<organism evidence="11 12">
    <name type="scientific">Pontibacillus chungwhensis BH030062</name>
    <dbReference type="NCBI Taxonomy" id="1385513"/>
    <lineage>
        <taxon>Bacteria</taxon>
        <taxon>Bacillati</taxon>
        <taxon>Bacillota</taxon>
        <taxon>Bacilli</taxon>
        <taxon>Bacillales</taxon>
        <taxon>Bacillaceae</taxon>
        <taxon>Pontibacillus</taxon>
    </lineage>
</organism>
<dbReference type="Pfam" id="PF10141">
    <property type="entry name" value="ssDNA-exonuc_C"/>
    <property type="match status" value="1"/>
</dbReference>
<dbReference type="NCBIfam" id="TIGR00644">
    <property type="entry name" value="recJ"/>
    <property type="match status" value="1"/>
</dbReference>
<dbReference type="PANTHER" id="PTHR30255">
    <property type="entry name" value="SINGLE-STRANDED-DNA-SPECIFIC EXONUCLEASE RECJ"/>
    <property type="match status" value="1"/>
</dbReference>
<dbReference type="Gene3D" id="2.40.50.460">
    <property type="match status" value="1"/>
</dbReference>
<gene>
    <name evidence="11" type="ORF">N780_04585</name>
</gene>
<feature type="domain" description="Single-stranded-DNA-specific exonuclease RecJ C-terminal" evidence="9">
    <location>
        <begin position="564"/>
        <end position="768"/>
    </location>
</feature>
<keyword evidence="6" id="KW-0175">Coiled coil</keyword>
<dbReference type="InterPro" id="IPR004610">
    <property type="entry name" value="RecJ"/>
</dbReference>
<dbReference type="Pfam" id="PF01368">
    <property type="entry name" value="DHH"/>
    <property type="match status" value="1"/>
</dbReference>
<dbReference type="GO" id="GO:0006281">
    <property type="term" value="P:DNA repair"/>
    <property type="evidence" value="ECO:0007669"/>
    <property type="project" value="InterPro"/>
</dbReference>
<evidence type="ECO:0000259" key="8">
    <source>
        <dbReference type="Pfam" id="PF02272"/>
    </source>
</evidence>
<feature type="domain" description="DDH" evidence="7">
    <location>
        <begin position="82"/>
        <end position="224"/>
    </location>
</feature>
<reference evidence="11 12" key="1">
    <citation type="submission" date="2013-08" db="EMBL/GenBank/DDBJ databases">
        <title>Genome of Pontibacillus chungwhensis.</title>
        <authorList>
            <person name="Wang Q."/>
            <person name="Wang G."/>
        </authorList>
    </citation>
    <scope>NUCLEOTIDE SEQUENCE [LARGE SCALE GENOMIC DNA]</scope>
    <source>
        <strain evidence="11 12">BH030062</strain>
    </source>
</reference>
<evidence type="ECO:0000259" key="7">
    <source>
        <dbReference type="Pfam" id="PF01368"/>
    </source>
</evidence>
<evidence type="ECO:0000256" key="5">
    <source>
        <dbReference type="ARBA" id="ARBA00022839"/>
    </source>
</evidence>